<gene>
    <name evidence="2" type="ORF">N4T19_05720</name>
</gene>
<dbReference type="InterPro" id="IPR047589">
    <property type="entry name" value="DUF11_rpt"/>
</dbReference>
<evidence type="ECO:0000313" key="2">
    <source>
        <dbReference type="EMBL" id="UXC19615.1"/>
    </source>
</evidence>
<dbReference type="Proteomes" id="UP001058290">
    <property type="component" value="Chromosome"/>
</dbReference>
<dbReference type="NCBIfam" id="TIGR01451">
    <property type="entry name" value="B_ant_repeat"/>
    <property type="match status" value="1"/>
</dbReference>
<dbReference type="InterPro" id="IPR001434">
    <property type="entry name" value="OmcB-like_DUF11"/>
</dbReference>
<dbReference type="Gene3D" id="2.60.120.260">
    <property type="entry name" value="Galactose-binding domain-like"/>
    <property type="match status" value="1"/>
</dbReference>
<organism evidence="2 3">
    <name type="scientific">Comamonas squillarum</name>
    <dbReference type="NCBI Taxonomy" id="2977320"/>
    <lineage>
        <taxon>Bacteria</taxon>
        <taxon>Pseudomonadati</taxon>
        <taxon>Pseudomonadota</taxon>
        <taxon>Betaproteobacteria</taxon>
        <taxon>Burkholderiales</taxon>
        <taxon>Comamonadaceae</taxon>
        <taxon>Comamonas</taxon>
    </lineage>
</organism>
<protein>
    <submittedName>
        <fullName evidence="2">DUF11 domain-containing protein</fullName>
    </submittedName>
</protein>
<proteinExistence type="predicted"/>
<evidence type="ECO:0000313" key="3">
    <source>
        <dbReference type="Proteomes" id="UP001058290"/>
    </source>
</evidence>
<sequence>MKFHVSSNMPGGKGIHAAVLPSATGLFIAFAGLLSSFNVQAQAALPTVSCSSSSDAFSTGHDASTGGALAQGAAEPSWKFAFAGRPVTNPSIALSAIPEASWGPLTVYWTSPWSTSPYANANWVSPMGFSGAASQRWGYYRYQFNLDPAVNPADLSVQLSYLVDDVATEIYVNGVAQSTYAPVISPGSTFSTPPVSRTLTQDWKPGLNEIVFQVLDYGWVTGLLVQAEPTAVCNPTTVDITKTASASQVNVGGTFSYDIVLTNQGSQDATVAQLTDTPPADITLNAWACTAVNGASCPVPSSGTGPLNLSNLALPPAATAGGAGGQLTFTLQASVNANATPGSLTNTVQATPYATTTQCSAASGGAAAAQCAASASITVVKPVTPEPAAPTPVPADAPWALLALGGLLAALGARKVRSQGSV</sequence>
<keyword evidence="3" id="KW-1185">Reference proteome</keyword>
<name>A0ABY6A025_9BURK</name>
<dbReference type="EMBL" id="CP104377">
    <property type="protein sequence ID" value="UXC19615.1"/>
    <property type="molecule type" value="Genomic_DNA"/>
</dbReference>
<dbReference type="Pfam" id="PF01345">
    <property type="entry name" value="DUF11"/>
    <property type="match status" value="1"/>
</dbReference>
<evidence type="ECO:0000259" key="1">
    <source>
        <dbReference type="Pfam" id="PF01345"/>
    </source>
</evidence>
<reference evidence="2" key="1">
    <citation type="submission" date="2022-09" db="EMBL/GenBank/DDBJ databases">
        <title>Bacterial diversity in gut of crayfish and pufferfish.</title>
        <authorList>
            <person name="Huang Y."/>
        </authorList>
    </citation>
    <scope>NUCLEOTIDE SEQUENCE</scope>
    <source>
        <strain evidence="2">PR12</strain>
    </source>
</reference>
<dbReference type="RefSeq" id="WP_260719663.1">
    <property type="nucleotide sequence ID" value="NZ_CP104377.1"/>
</dbReference>
<feature type="domain" description="DUF11" evidence="1">
    <location>
        <begin position="239"/>
        <end position="351"/>
    </location>
</feature>
<accession>A0ABY6A025</accession>